<protein>
    <submittedName>
        <fullName evidence="1">Uncharacterized protein</fullName>
    </submittedName>
</protein>
<evidence type="ECO:0000313" key="2">
    <source>
        <dbReference type="Proteomes" id="UP000279372"/>
    </source>
</evidence>
<evidence type="ECO:0000313" key="1">
    <source>
        <dbReference type="EMBL" id="RMO94099.1"/>
    </source>
</evidence>
<dbReference type="Proteomes" id="UP000279372">
    <property type="component" value="Unassembled WGS sequence"/>
</dbReference>
<dbReference type="AlphaFoldDB" id="A0A3M3ZJ11"/>
<gene>
    <name evidence="1" type="ORF">ALQ33_00650</name>
</gene>
<name>A0A3M3ZJ11_9PSED</name>
<organism evidence="1 2">
    <name type="scientific">Pseudomonas syringae pv. philadelphi</name>
    <dbReference type="NCBI Taxonomy" id="251706"/>
    <lineage>
        <taxon>Bacteria</taxon>
        <taxon>Pseudomonadati</taxon>
        <taxon>Pseudomonadota</taxon>
        <taxon>Gammaproteobacteria</taxon>
        <taxon>Pseudomonadales</taxon>
        <taxon>Pseudomonadaceae</taxon>
        <taxon>Pseudomonas</taxon>
    </lineage>
</organism>
<reference evidence="1 2" key="1">
    <citation type="submission" date="2018-08" db="EMBL/GenBank/DDBJ databases">
        <title>Recombination of ecologically and evolutionarily significant loci maintains genetic cohesion in the Pseudomonas syringae species complex.</title>
        <authorList>
            <person name="Dillon M."/>
            <person name="Thakur S."/>
            <person name="Almeida R.N.D."/>
            <person name="Weir B.S."/>
            <person name="Guttman D.S."/>
        </authorList>
    </citation>
    <scope>NUCLEOTIDE SEQUENCE [LARGE SCALE GENOMIC DNA]</scope>
    <source>
        <strain evidence="1 2">ICMP 8902</strain>
    </source>
</reference>
<accession>A0A3M3ZJ11</accession>
<proteinExistence type="predicted"/>
<dbReference type="EMBL" id="RBQB01000078">
    <property type="protein sequence ID" value="RMO94099.1"/>
    <property type="molecule type" value="Genomic_DNA"/>
</dbReference>
<sequence>MRLVRITPQTGHIGGGQRRQLRAGQAFSLEGQGTRQRIADLSTAGLRAPVLFKIDTARRQPGSIGWIAGGFGLDGQRHVGGFDPHRLARLRAERIGFLPVRAFGRRLYQCRAKHLRRKGQRAALLRVNRVTRFDHAMAHAVDQLFVGPRVAQFFDPRVWHLQRAQAAVVKQRHRMVDAQGQNGLCLNIDAVLIQARFNEDGRLLIARLFGLALHDLQGQWLAFQIAQLQGRNHHAAGCTRQQGDDPARGRLAVAVQGSQAVELTCVAHLETAVQYAHIGLAELGDVVGFQRQFDGFTRVQACAIDTGRQLRSLQ</sequence>
<comment type="caution">
    <text evidence="1">The sequence shown here is derived from an EMBL/GenBank/DDBJ whole genome shotgun (WGS) entry which is preliminary data.</text>
</comment>